<keyword evidence="4" id="KW-1185">Reference proteome</keyword>
<dbReference type="InterPro" id="IPR036318">
    <property type="entry name" value="FAD-bd_PCMH-like_sf"/>
</dbReference>
<dbReference type="Gene3D" id="1.10.45.10">
    <property type="entry name" value="Vanillyl-alcohol Oxidase, Chain A, domain 4"/>
    <property type="match status" value="1"/>
</dbReference>
<protein>
    <submittedName>
        <fullName evidence="3">Alditol oxidase</fullName>
    </submittedName>
</protein>
<dbReference type="PANTHER" id="PTHR43762">
    <property type="entry name" value="L-GULONOLACTONE OXIDASE"/>
    <property type="match status" value="1"/>
</dbReference>
<dbReference type="Proteomes" id="UP001410795">
    <property type="component" value="Unassembled WGS sequence"/>
</dbReference>
<reference evidence="4" key="1">
    <citation type="journal article" date="2019" name="Int. J. Syst. Evol. Microbiol.">
        <title>The Global Catalogue of Microorganisms (GCM) 10K type strain sequencing project: providing services to taxonomists for standard genome sequencing and annotation.</title>
        <authorList>
            <consortium name="The Broad Institute Genomics Platform"/>
            <consortium name="The Broad Institute Genome Sequencing Center for Infectious Disease"/>
            <person name="Wu L."/>
            <person name="Ma J."/>
        </authorList>
    </citation>
    <scope>NUCLEOTIDE SEQUENCE [LARGE SCALE GENOMIC DNA]</scope>
    <source>
        <strain evidence="4">JCM 16546</strain>
    </source>
</reference>
<dbReference type="Gene3D" id="3.30.43.10">
    <property type="entry name" value="Uridine Diphospho-n-acetylenolpyruvylglucosamine Reductase, domain 2"/>
    <property type="match status" value="1"/>
</dbReference>
<gene>
    <name evidence="3" type="primary">aldO</name>
    <name evidence="3" type="ORF">GCM10022202_13650</name>
</gene>
<comment type="caution">
    <text evidence="3">The sequence shown here is derived from an EMBL/GenBank/DDBJ whole genome shotgun (WGS) entry which is preliminary data.</text>
</comment>
<dbReference type="RefSeq" id="WP_221854920.1">
    <property type="nucleotide sequence ID" value="NZ_BAAAYV010000005.1"/>
</dbReference>
<evidence type="ECO:0000313" key="4">
    <source>
        <dbReference type="Proteomes" id="UP001410795"/>
    </source>
</evidence>
<dbReference type="Pfam" id="PF01565">
    <property type="entry name" value="FAD_binding_4"/>
    <property type="match status" value="1"/>
</dbReference>
<dbReference type="InterPro" id="IPR007173">
    <property type="entry name" value="ALO_C"/>
</dbReference>
<keyword evidence="1" id="KW-0560">Oxidoreductase</keyword>
<dbReference type="EMBL" id="BAAAYV010000005">
    <property type="protein sequence ID" value="GAA3654784.1"/>
    <property type="molecule type" value="Genomic_DNA"/>
</dbReference>
<evidence type="ECO:0000259" key="2">
    <source>
        <dbReference type="PROSITE" id="PS51387"/>
    </source>
</evidence>
<dbReference type="InterPro" id="IPR006094">
    <property type="entry name" value="Oxid_FAD_bind_N"/>
</dbReference>
<dbReference type="SUPFAM" id="SSF56176">
    <property type="entry name" value="FAD-binding/transporter-associated domain-like"/>
    <property type="match status" value="1"/>
</dbReference>
<dbReference type="Gene3D" id="3.30.70.2520">
    <property type="match status" value="1"/>
</dbReference>
<sequence>MSDTELVNWAGNVRFRASRIVSPTSMDEVRDVFASPGPVRALGTGHSFSLIADTDGTLVSTAGLTAAPTVDAEARTVTVGAGTRYGHLAQALESEGWALSNLASLPHISVAGAVATGTHGSGDGVGTLSSAVAALELVTPGGEVLRLRRGDAAFDAAVVSLGALGIVTSLTLDIEPSFEVRQRVYERLPLETALAHLDAVTGAAYSVSLFLRWADPDVVDQVWTKSRDADAPELPGAPAAAAGPVHMLDGVSPAACTPQLGEPGRWLDRLPHFRLSHTPSAGAELQSEHLVPRRHAVAAIRALRGLADRIAPLIQVTEVRTMRADGLWLSPAYGTDAVGLHFTWKPDQPAVEAVVAEIEAALAPFSARPHWGKLSTLDARQRAELWPRLGDFAALARELDPERRLRNPYLSFLDEV</sequence>
<dbReference type="Pfam" id="PF04030">
    <property type="entry name" value="ALO"/>
    <property type="match status" value="1"/>
</dbReference>
<accession>A0ABP7BCF7</accession>
<dbReference type="InterPro" id="IPR016171">
    <property type="entry name" value="Vanillyl_alc_oxidase_C-sub2"/>
</dbReference>
<dbReference type="InterPro" id="IPR016169">
    <property type="entry name" value="FAD-bd_PCMH_sub2"/>
</dbReference>
<organism evidence="3 4">
    <name type="scientific">Microbacterium marinilacus</name>
    <dbReference type="NCBI Taxonomy" id="415209"/>
    <lineage>
        <taxon>Bacteria</taxon>
        <taxon>Bacillati</taxon>
        <taxon>Actinomycetota</taxon>
        <taxon>Actinomycetes</taxon>
        <taxon>Micrococcales</taxon>
        <taxon>Microbacteriaceae</taxon>
        <taxon>Microbacterium</taxon>
    </lineage>
</organism>
<dbReference type="PROSITE" id="PS51387">
    <property type="entry name" value="FAD_PCMH"/>
    <property type="match status" value="1"/>
</dbReference>
<dbReference type="InterPro" id="IPR016167">
    <property type="entry name" value="FAD-bd_PCMH_sub1"/>
</dbReference>
<dbReference type="InterPro" id="IPR016166">
    <property type="entry name" value="FAD-bd_PCMH"/>
</dbReference>
<dbReference type="InterPro" id="IPR010031">
    <property type="entry name" value="FAD_lactone_oxidase-like"/>
</dbReference>
<evidence type="ECO:0000256" key="1">
    <source>
        <dbReference type="ARBA" id="ARBA00023002"/>
    </source>
</evidence>
<dbReference type="Gene3D" id="3.30.70.2530">
    <property type="match status" value="1"/>
</dbReference>
<dbReference type="PIRSF" id="PIRSF000136">
    <property type="entry name" value="LGO_GLO"/>
    <property type="match status" value="1"/>
</dbReference>
<dbReference type="Gene3D" id="3.30.465.10">
    <property type="match status" value="1"/>
</dbReference>
<evidence type="ECO:0000313" key="3">
    <source>
        <dbReference type="EMBL" id="GAA3654784.1"/>
    </source>
</evidence>
<dbReference type="PANTHER" id="PTHR43762:SF1">
    <property type="entry name" value="D-ARABINONO-1,4-LACTONE OXIDASE"/>
    <property type="match status" value="1"/>
</dbReference>
<proteinExistence type="predicted"/>
<feature type="domain" description="FAD-binding PCMH-type" evidence="2">
    <location>
        <begin position="13"/>
        <end position="177"/>
    </location>
</feature>
<name>A0ABP7BCF7_9MICO</name>